<evidence type="ECO:0000313" key="5">
    <source>
        <dbReference type="Proteomes" id="UP000827092"/>
    </source>
</evidence>
<proteinExistence type="inferred from homology"/>
<comment type="similarity">
    <text evidence="1">Belongs to the PSMG1 family.</text>
</comment>
<dbReference type="Proteomes" id="UP000827092">
    <property type="component" value="Unassembled WGS sequence"/>
</dbReference>
<dbReference type="AlphaFoldDB" id="A0AAV6VLL4"/>
<dbReference type="InterPro" id="IPR016565">
    <property type="entry name" value="Proteasome_assmbl_chp_1"/>
</dbReference>
<sequence length="263" mass="28921">MATFFGEIGALSSRAVDDEEADSEPTYNISLDCKSKSESKTDCKLLLLAVGDLAIAFSKSYLISDTSTHLFDVKYSAVKAEFDSIMYTGGALPSSRSQKAASAYQVSKDVIVCEVPALVPEEINMDVCLMVLDHINCQEGVCITSKHMANFKSSEPVESYTPFIKALATSKFSRSHAMDKLQAPNFISGFAAAFLAEFQVKNKAALCVINFVDTDFLDSSNVQMFERLQEVDLNVKIDFATDAKAKLTKYIKARHCIESNLYT</sequence>
<protein>
    <recommendedName>
        <fullName evidence="2">Proteasome assembly chaperone 1</fullName>
    </recommendedName>
</protein>
<gene>
    <name evidence="4" type="ORF">JTE90_007218</name>
</gene>
<dbReference type="PANTHER" id="PTHR15069">
    <property type="entry name" value="PROTEASOME ASSEMBLY CHAPERONE 1"/>
    <property type="match status" value="1"/>
</dbReference>
<evidence type="ECO:0000256" key="1">
    <source>
        <dbReference type="ARBA" id="ARBA00005261"/>
    </source>
</evidence>
<dbReference type="EMBL" id="JAFNEN010000054">
    <property type="protein sequence ID" value="KAG8197479.1"/>
    <property type="molecule type" value="Genomic_DNA"/>
</dbReference>
<accession>A0AAV6VLL4</accession>
<dbReference type="GO" id="GO:0005783">
    <property type="term" value="C:endoplasmic reticulum"/>
    <property type="evidence" value="ECO:0007669"/>
    <property type="project" value="InterPro"/>
</dbReference>
<dbReference type="GO" id="GO:0080129">
    <property type="term" value="P:proteasome core complex assembly"/>
    <property type="evidence" value="ECO:0007669"/>
    <property type="project" value="TreeGrafter"/>
</dbReference>
<dbReference type="PANTHER" id="PTHR15069:SF1">
    <property type="entry name" value="PROTEASOME ASSEMBLY CHAPERONE 1"/>
    <property type="match status" value="1"/>
</dbReference>
<evidence type="ECO:0000313" key="4">
    <source>
        <dbReference type="EMBL" id="KAG8197479.1"/>
    </source>
</evidence>
<evidence type="ECO:0000256" key="2">
    <source>
        <dbReference type="ARBA" id="ARBA00019180"/>
    </source>
</evidence>
<evidence type="ECO:0000256" key="3">
    <source>
        <dbReference type="ARBA" id="ARBA00023186"/>
    </source>
</evidence>
<name>A0AAV6VLL4_9ARAC</name>
<organism evidence="4 5">
    <name type="scientific">Oedothorax gibbosus</name>
    <dbReference type="NCBI Taxonomy" id="931172"/>
    <lineage>
        <taxon>Eukaryota</taxon>
        <taxon>Metazoa</taxon>
        <taxon>Ecdysozoa</taxon>
        <taxon>Arthropoda</taxon>
        <taxon>Chelicerata</taxon>
        <taxon>Arachnida</taxon>
        <taxon>Araneae</taxon>
        <taxon>Araneomorphae</taxon>
        <taxon>Entelegynae</taxon>
        <taxon>Araneoidea</taxon>
        <taxon>Linyphiidae</taxon>
        <taxon>Erigoninae</taxon>
        <taxon>Oedothorax</taxon>
    </lineage>
</organism>
<dbReference type="GO" id="GO:0070628">
    <property type="term" value="F:proteasome binding"/>
    <property type="evidence" value="ECO:0007669"/>
    <property type="project" value="TreeGrafter"/>
</dbReference>
<reference evidence="4 5" key="1">
    <citation type="journal article" date="2022" name="Nat. Ecol. Evol.">
        <title>A masculinizing supergene underlies an exaggerated male reproductive morph in a spider.</title>
        <authorList>
            <person name="Hendrickx F."/>
            <person name="De Corte Z."/>
            <person name="Sonet G."/>
            <person name="Van Belleghem S.M."/>
            <person name="Kostlbacher S."/>
            <person name="Vangestel C."/>
        </authorList>
    </citation>
    <scope>NUCLEOTIDE SEQUENCE [LARGE SCALE GENOMIC DNA]</scope>
    <source>
        <strain evidence="4">W744_W776</strain>
    </source>
</reference>
<dbReference type="Pfam" id="PF16094">
    <property type="entry name" value="PAC1"/>
    <property type="match status" value="1"/>
</dbReference>
<comment type="caution">
    <text evidence="4">The sequence shown here is derived from an EMBL/GenBank/DDBJ whole genome shotgun (WGS) entry which is preliminary data.</text>
</comment>
<keyword evidence="5" id="KW-1185">Reference proteome</keyword>
<keyword evidence="3" id="KW-0143">Chaperone</keyword>